<reference evidence="7" key="1">
    <citation type="journal article" date="2014" name="Int. J. Syst. Evol. Microbiol.">
        <title>Complete genome sequence of Corynebacterium casei LMG S-19264T (=DSM 44701T), isolated from a smear-ripened cheese.</title>
        <authorList>
            <consortium name="US DOE Joint Genome Institute (JGI-PGF)"/>
            <person name="Walter F."/>
            <person name="Albersmeier A."/>
            <person name="Kalinowski J."/>
            <person name="Ruckert C."/>
        </authorList>
    </citation>
    <scope>NUCLEOTIDE SEQUENCE</scope>
    <source>
        <strain evidence="7">CGMCC 4.7398</strain>
    </source>
</reference>
<dbReference type="PROSITE" id="PS00211">
    <property type="entry name" value="ABC_TRANSPORTER_1"/>
    <property type="match status" value="1"/>
</dbReference>
<dbReference type="InterPro" id="IPR003439">
    <property type="entry name" value="ABC_transporter-like_ATP-bd"/>
</dbReference>
<sequence length="236" mass="24791">MLRIDDLVVRYGSAVAVDGISFEVGAGEMVALVGPNGAGKSTLINAISGLVAPHSGTVACEGRIAQVPEGRQMFADMSVEDNLLLGGWSIRNRDLGEVYDLLPDLAGMRKRKAGRLSGGQQQMVAVGRALMARPDLLAIDELSLGLAPLVVAELAEHLRFLNRERGTAVLLVEQEVTLAFDVCPRALVLEAGRIIAAGPSVELAQSETVRKAYFGDLAVAETMTGATAPATTEVSP</sequence>
<dbReference type="EMBL" id="BNAS01000008">
    <property type="protein sequence ID" value="GHH78888.1"/>
    <property type="molecule type" value="Genomic_DNA"/>
</dbReference>
<evidence type="ECO:0000256" key="4">
    <source>
        <dbReference type="ARBA" id="ARBA00022840"/>
    </source>
</evidence>
<organism evidence="7 8">
    <name type="scientific">Promicromonospora soli</name>
    <dbReference type="NCBI Taxonomy" id="2035533"/>
    <lineage>
        <taxon>Bacteria</taxon>
        <taxon>Bacillati</taxon>
        <taxon>Actinomycetota</taxon>
        <taxon>Actinomycetes</taxon>
        <taxon>Micrococcales</taxon>
        <taxon>Promicromonosporaceae</taxon>
        <taxon>Promicromonospora</taxon>
    </lineage>
</organism>
<keyword evidence="4 7" id="KW-0067">ATP-binding</keyword>
<keyword evidence="2" id="KW-0813">Transport</keyword>
<name>A0A919G7M0_9MICO</name>
<protein>
    <submittedName>
        <fullName evidence="7">ABC transporter ATP-binding protein</fullName>
    </submittedName>
</protein>
<dbReference type="InterPro" id="IPR003593">
    <property type="entry name" value="AAA+_ATPase"/>
</dbReference>
<comment type="similarity">
    <text evidence="1">Belongs to the ABC transporter superfamily.</text>
</comment>
<dbReference type="InterPro" id="IPR052156">
    <property type="entry name" value="BCAA_Transport_ATP-bd_LivF"/>
</dbReference>
<feature type="domain" description="ABC transporter" evidence="6">
    <location>
        <begin position="2"/>
        <end position="216"/>
    </location>
</feature>
<dbReference type="PANTHER" id="PTHR43820:SF4">
    <property type="entry name" value="HIGH-AFFINITY BRANCHED-CHAIN AMINO ACID TRANSPORT ATP-BINDING PROTEIN LIVF"/>
    <property type="match status" value="1"/>
</dbReference>
<evidence type="ECO:0000256" key="1">
    <source>
        <dbReference type="ARBA" id="ARBA00005417"/>
    </source>
</evidence>
<evidence type="ECO:0000256" key="2">
    <source>
        <dbReference type="ARBA" id="ARBA00022448"/>
    </source>
</evidence>
<dbReference type="PANTHER" id="PTHR43820">
    <property type="entry name" value="HIGH-AFFINITY BRANCHED-CHAIN AMINO ACID TRANSPORT ATP-BINDING PROTEIN LIVF"/>
    <property type="match status" value="1"/>
</dbReference>
<evidence type="ECO:0000256" key="3">
    <source>
        <dbReference type="ARBA" id="ARBA00022741"/>
    </source>
</evidence>
<keyword evidence="3" id="KW-0547">Nucleotide-binding</keyword>
<dbReference type="GO" id="GO:0015658">
    <property type="term" value="F:branched-chain amino acid transmembrane transporter activity"/>
    <property type="evidence" value="ECO:0007669"/>
    <property type="project" value="TreeGrafter"/>
</dbReference>
<dbReference type="RefSeq" id="WP_189671367.1">
    <property type="nucleotide sequence ID" value="NZ_BNAS01000008.1"/>
</dbReference>
<dbReference type="InterPro" id="IPR027417">
    <property type="entry name" value="P-loop_NTPase"/>
</dbReference>
<dbReference type="SUPFAM" id="SSF52540">
    <property type="entry name" value="P-loop containing nucleoside triphosphate hydrolases"/>
    <property type="match status" value="1"/>
</dbReference>
<dbReference type="Gene3D" id="3.40.50.300">
    <property type="entry name" value="P-loop containing nucleotide triphosphate hydrolases"/>
    <property type="match status" value="1"/>
</dbReference>
<dbReference type="SMART" id="SM00382">
    <property type="entry name" value="AAA"/>
    <property type="match status" value="1"/>
</dbReference>
<dbReference type="CDD" id="cd03224">
    <property type="entry name" value="ABC_TM1139_LivF_branched"/>
    <property type="match status" value="1"/>
</dbReference>
<gene>
    <name evidence="7" type="ORF">GCM10017772_43280</name>
</gene>
<evidence type="ECO:0000313" key="7">
    <source>
        <dbReference type="EMBL" id="GHH78888.1"/>
    </source>
</evidence>
<keyword evidence="8" id="KW-1185">Reference proteome</keyword>
<dbReference type="GO" id="GO:0016887">
    <property type="term" value="F:ATP hydrolysis activity"/>
    <property type="evidence" value="ECO:0007669"/>
    <property type="project" value="InterPro"/>
</dbReference>
<dbReference type="GO" id="GO:0015807">
    <property type="term" value="P:L-amino acid transport"/>
    <property type="evidence" value="ECO:0007669"/>
    <property type="project" value="TreeGrafter"/>
</dbReference>
<comment type="caution">
    <text evidence="7">The sequence shown here is derived from an EMBL/GenBank/DDBJ whole genome shotgun (WGS) entry which is preliminary data.</text>
</comment>
<proteinExistence type="inferred from homology"/>
<evidence type="ECO:0000259" key="6">
    <source>
        <dbReference type="PROSITE" id="PS50893"/>
    </source>
</evidence>
<keyword evidence="5" id="KW-0029">Amino-acid transport</keyword>
<accession>A0A919G7M0</accession>
<dbReference type="AlphaFoldDB" id="A0A919G7M0"/>
<dbReference type="InterPro" id="IPR017871">
    <property type="entry name" value="ABC_transporter-like_CS"/>
</dbReference>
<evidence type="ECO:0000256" key="5">
    <source>
        <dbReference type="ARBA" id="ARBA00022970"/>
    </source>
</evidence>
<reference evidence="7" key="2">
    <citation type="submission" date="2020-09" db="EMBL/GenBank/DDBJ databases">
        <authorList>
            <person name="Sun Q."/>
            <person name="Zhou Y."/>
        </authorList>
    </citation>
    <scope>NUCLEOTIDE SEQUENCE</scope>
    <source>
        <strain evidence="7">CGMCC 4.7398</strain>
    </source>
</reference>
<dbReference type="Proteomes" id="UP000627369">
    <property type="component" value="Unassembled WGS sequence"/>
</dbReference>
<dbReference type="Pfam" id="PF00005">
    <property type="entry name" value="ABC_tran"/>
    <property type="match status" value="1"/>
</dbReference>
<dbReference type="GO" id="GO:0005524">
    <property type="term" value="F:ATP binding"/>
    <property type="evidence" value="ECO:0007669"/>
    <property type="project" value="UniProtKB-KW"/>
</dbReference>
<evidence type="ECO:0000313" key="8">
    <source>
        <dbReference type="Proteomes" id="UP000627369"/>
    </source>
</evidence>
<dbReference type="PROSITE" id="PS50893">
    <property type="entry name" value="ABC_TRANSPORTER_2"/>
    <property type="match status" value="1"/>
</dbReference>